<dbReference type="Proteomes" id="UP000198853">
    <property type="component" value="Unassembled WGS sequence"/>
</dbReference>
<dbReference type="SMART" id="SM00422">
    <property type="entry name" value="HTH_MERR"/>
    <property type="match status" value="1"/>
</dbReference>
<dbReference type="GO" id="GO:0003677">
    <property type="term" value="F:DNA binding"/>
    <property type="evidence" value="ECO:0007669"/>
    <property type="project" value="UniProtKB-KW"/>
</dbReference>
<evidence type="ECO:0000313" key="3">
    <source>
        <dbReference type="EMBL" id="SDI48016.1"/>
    </source>
</evidence>
<dbReference type="PANTHER" id="PTHR30204">
    <property type="entry name" value="REDOX-CYCLING DRUG-SENSING TRANSCRIPTIONAL ACTIVATOR SOXR"/>
    <property type="match status" value="1"/>
</dbReference>
<dbReference type="GO" id="GO:0003700">
    <property type="term" value="F:DNA-binding transcription factor activity"/>
    <property type="evidence" value="ECO:0007669"/>
    <property type="project" value="InterPro"/>
</dbReference>
<dbReference type="PRINTS" id="PR00040">
    <property type="entry name" value="HTHMERR"/>
</dbReference>
<dbReference type="PANTHER" id="PTHR30204:SF96">
    <property type="entry name" value="CHROMOSOME-ANCHORING PROTEIN RACA"/>
    <property type="match status" value="1"/>
</dbReference>
<dbReference type="Pfam" id="PF13411">
    <property type="entry name" value="MerR_1"/>
    <property type="match status" value="1"/>
</dbReference>
<evidence type="ECO:0000259" key="2">
    <source>
        <dbReference type="PROSITE" id="PS50937"/>
    </source>
</evidence>
<name>A0A1G8KX92_9BACI</name>
<feature type="domain" description="HTH merR-type" evidence="2">
    <location>
        <begin position="5"/>
        <end position="74"/>
    </location>
</feature>
<keyword evidence="1 3" id="KW-0238">DNA-binding</keyword>
<dbReference type="CDD" id="cd01106">
    <property type="entry name" value="HTH_TipAL-Mta"/>
    <property type="match status" value="1"/>
</dbReference>
<evidence type="ECO:0000313" key="4">
    <source>
        <dbReference type="Proteomes" id="UP000198853"/>
    </source>
</evidence>
<dbReference type="Gene3D" id="6.10.250.360">
    <property type="match status" value="1"/>
</dbReference>
<dbReference type="PROSITE" id="PS00552">
    <property type="entry name" value="HTH_MERR_1"/>
    <property type="match status" value="1"/>
</dbReference>
<dbReference type="SUPFAM" id="SSF46955">
    <property type="entry name" value="Putative DNA-binding domain"/>
    <property type="match status" value="1"/>
</dbReference>
<organism evidence="3 4">
    <name type="scientific">Natribacillus halophilus</name>
    <dbReference type="NCBI Taxonomy" id="549003"/>
    <lineage>
        <taxon>Bacteria</taxon>
        <taxon>Bacillati</taxon>
        <taxon>Bacillota</taxon>
        <taxon>Bacilli</taxon>
        <taxon>Bacillales</taxon>
        <taxon>Bacillaceae</taxon>
        <taxon>Natribacillus</taxon>
    </lineage>
</organism>
<reference evidence="3 4" key="1">
    <citation type="submission" date="2016-10" db="EMBL/GenBank/DDBJ databases">
        <authorList>
            <person name="de Groot N.N."/>
        </authorList>
    </citation>
    <scope>NUCLEOTIDE SEQUENCE [LARGE SCALE GENOMIC DNA]</scope>
    <source>
        <strain evidence="3 4">DSM 21771</strain>
    </source>
</reference>
<dbReference type="Gene3D" id="1.10.1660.10">
    <property type="match status" value="1"/>
</dbReference>
<dbReference type="InterPro" id="IPR000551">
    <property type="entry name" value="MerR-type_HTH_dom"/>
</dbReference>
<dbReference type="InterPro" id="IPR047057">
    <property type="entry name" value="MerR_fam"/>
</dbReference>
<proteinExistence type="predicted"/>
<dbReference type="OrthoDB" id="1894615at2"/>
<dbReference type="RefSeq" id="WP_090396246.1">
    <property type="nucleotide sequence ID" value="NZ_FNEN01000002.1"/>
</dbReference>
<dbReference type="InterPro" id="IPR009061">
    <property type="entry name" value="DNA-bd_dom_put_sf"/>
</dbReference>
<sequence length="246" mass="29106">MTDQQLTIGQLSEKTSVTIRTLRYYDKIGLLKPSDYKEGGHRLYNAYELLRLQQIQALKFIGFSLKDIANMLDEQWIDQNHLKQTINFKRKELMAQLDDIQKTIDQLDHMDMVTEEPQRVDLRVFCFMINAIIWEEKHMNEHDNLKKIYNHSRSERIKLDQKYFNVFTEIKHLVALNISPSSTQAQACVKKIVELSSETMSGSSDEDIKQIKEQNLVNEFNVLKPFTHEEQEFLERSMSFYYNSTK</sequence>
<evidence type="ECO:0000256" key="1">
    <source>
        <dbReference type="ARBA" id="ARBA00023125"/>
    </source>
</evidence>
<dbReference type="AlphaFoldDB" id="A0A1G8KX92"/>
<keyword evidence="4" id="KW-1185">Reference proteome</keyword>
<gene>
    <name evidence="3" type="ORF">SAMN04488123_102361</name>
</gene>
<accession>A0A1G8KX92</accession>
<dbReference type="PROSITE" id="PS50937">
    <property type="entry name" value="HTH_MERR_2"/>
    <property type="match status" value="1"/>
</dbReference>
<protein>
    <submittedName>
        <fullName evidence="3">DNA-binding transcriptional regulator, MerR family</fullName>
    </submittedName>
</protein>
<dbReference type="EMBL" id="FNEN01000002">
    <property type="protein sequence ID" value="SDI48016.1"/>
    <property type="molecule type" value="Genomic_DNA"/>
</dbReference>